<dbReference type="InterPro" id="IPR036942">
    <property type="entry name" value="Beta-barrel_TonB_sf"/>
</dbReference>
<dbReference type="RefSeq" id="WP_105041382.1">
    <property type="nucleotide sequence ID" value="NZ_PPSL01000011.1"/>
</dbReference>
<feature type="domain" description="TonB-dependent receptor plug" evidence="9">
    <location>
        <begin position="131"/>
        <end position="214"/>
    </location>
</feature>
<comment type="subcellular location">
    <subcellularLocation>
        <location evidence="1">Cell outer membrane</location>
        <topology evidence="1">Multi-pass membrane protein</topology>
    </subcellularLocation>
</comment>
<keyword evidence="3" id="KW-1134">Transmembrane beta strand</keyword>
<keyword evidence="2" id="KW-0813">Transport</keyword>
<keyword evidence="7" id="KW-0998">Cell outer membrane</keyword>
<dbReference type="InterPro" id="IPR012910">
    <property type="entry name" value="Plug_dom"/>
</dbReference>
<evidence type="ECO:0000256" key="5">
    <source>
        <dbReference type="ARBA" id="ARBA00022729"/>
    </source>
</evidence>
<name>A0A2S7SPK5_9BACT</name>
<dbReference type="Gene3D" id="2.170.130.10">
    <property type="entry name" value="TonB-dependent receptor, plug domain"/>
    <property type="match status" value="1"/>
</dbReference>
<proteinExistence type="predicted"/>
<dbReference type="InterPro" id="IPR037066">
    <property type="entry name" value="Plug_dom_sf"/>
</dbReference>
<dbReference type="Pfam" id="PF07715">
    <property type="entry name" value="Plug"/>
    <property type="match status" value="1"/>
</dbReference>
<evidence type="ECO:0000256" key="8">
    <source>
        <dbReference type="SAM" id="SignalP"/>
    </source>
</evidence>
<dbReference type="PANTHER" id="PTHR30069">
    <property type="entry name" value="TONB-DEPENDENT OUTER MEMBRANE RECEPTOR"/>
    <property type="match status" value="1"/>
</dbReference>
<evidence type="ECO:0000256" key="2">
    <source>
        <dbReference type="ARBA" id="ARBA00022448"/>
    </source>
</evidence>
<feature type="signal peptide" evidence="8">
    <location>
        <begin position="1"/>
        <end position="22"/>
    </location>
</feature>
<evidence type="ECO:0000256" key="4">
    <source>
        <dbReference type="ARBA" id="ARBA00022692"/>
    </source>
</evidence>
<sequence>MNRTLRYLLLLVFIGLSGSAIAQEILGTVTDNKKEPLVSASVMVKQGGILKGGTVTDFDGKYSIKPLDPGYYEVTVTYLGYQTQTVEKVIVSPGEKTGLNFSLKSSAGGLELKVAVVTSYKKPLVDKYKHSTTLTSDEIKNKPTTQTVDLVAQTPGIYQQKRGGGLNSDGGRSSGNLYVIDGVQVQGSQGIDMAQGATEQLEVISSGIPANYGDVSGAVINITSKGVARKFNGGVRLQHSIDGYRNNLVSFSLAGPLLKKKFADTTRKPEPVMGFSLSGDYYNDQNRYPSYNPEYVTKGDKLAELQKNPLKIVADNSGLPVYNYASNYITRDMLSTTRRPPNNTTQELRLNGKVDYKLTDNMRVAAGGMFDYTKNDLYSRARNLFAPDATPVQNTYTGRGYVRFNQKFGKQGGFDTGKHSIISNAAYSVQIDYQKLYQNVQDPVFKENIFNYAYIGRFDKQYQDFYLPNQYDSISGRRGTVLLGSIPTGINFTRSELNPGLANYTTQFYNSIGDNHPATINQLQSRNALANGDEPAYTYGLFLSPGATQSYYSNFTSNQYALSVDAQFDLKIGNIKHGIEFGLYYQQRIQRSYSVSANLNGSGTASLWQQMRQLVSSKDNGNLSLDKNNPIFIVNGKHYTLEDVTNGAVIPGPTDTIMYNYKNAVQTPFDKNLRKKLGYNSTQDINIDALSPSTFSLDMFSADELLNSGNSFVNYYGYTYTGGAQNGTVNFNDFWTAKDANGNYTRPIGAFSPNYIAGYVLDKFEYKNILFNVGVRVERYSANTKVLKDPYSLYETKNISETSGAGNPLGHHPSNLSNESVVYVNDNSSTNPQIIGYRNGNNWYDYTGKYIEDPSVLKDYSNGRDPQPMLVDNKKITDADFNANKSFTDYNPQVTVMPRIQVGFPITENSNFFAHYDVYVQRPYPTSLGIATAYDYYYLNQNSNQIISNANLRSQKTFDYELGFEQVIGKSAALKIIGFYKERKDMITVQPYLYAWPTTYYTYGNRDFSSTKGVKLNYDMRATKHLTMNIAYTLQFAEGTGSSPYSTNGGGGGQISPQGLLQSFIEAGLPNLRYISALDYDSRHNISANFDYRFKKGEGPVVGNKHIFENSGLNLVGRTRSGEPFTRFANAQGNTVIGGINGSRLPWHFGMDARINKDFSFSFGKKSKDAEVAGIRSGRPQNLSVFIYCQNLLNTREILGVYGYTGRPDDDGFLTSSFGLQKIPQQVNPQSYIDLYKINTNSPGNYNYARTINFGLEYNF</sequence>
<evidence type="ECO:0000313" key="10">
    <source>
        <dbReference type="EMBL" id="PQJ08833.1"/>
    </source>
</evidence>
<dbReference type="GO" id="GO:0044718">
    <property type="term" value="P:siderophore transmembrane transport"/>
    <property type="evidence" value="ECO:0007669"/>
    <property type="project" value="TreeGrafter"/>
</dbReference>
<evidence type="ECO:0000313" key="11">
    <source>
        <dbReference type="Proteomes" id="UP000239872"/>
    </source>
</evidence>
<dbReference type="Proteomes" id="UP000239872">
    <property type="component" value="Unassembled WGS sequence"/>
</dbReference>
<dbReference type="GO" id="GO:0009279">
    <property type="term" value="C:cell outer membrane"/>
    <property type="evidence" value="ECO:0007669"/>
    <property type="project" value="UniProtKB-SubCell"/>
</dbReference>
<keyword evidence="4" id="KW-0812">Transmembrane</keyword>
<dbReference type="InterPro" id="IPR039426">
    <property type="entry name" value="TonB-dep_rcpt-like"/>
</dbReference>
<dbReference type="OrthoDB" id="9757908at2"/>
<dbReference type="SUPFAM" id="SSF56935">
    <property type="entry name" value="Porins"/>
    <property type="match status" value="1"/>
</dbReference>
<protein>
    <recommendedName>
        <fullName evidence="9">TonB-dependent receptor plug domain-containing protein</fullName>
    </recommendedName>
</protein>
<dbReference type="EMBL" id="PPSL01000011">
    <property type="protein sequence ID" value="PQJ08833.1"/>
    <property type="molecule type" value="Genomic_DNA"/>
</dbReference>
<feature type="chain" id="PRO_5015727384" description="TonB-dependent receptor plug domain-containing protein" evidence="8">
    <location>
        <begin position="23"/>
        <end position="1260"/>
    </location>
</feature>
<comment type="caution">
    <text evidence="10">The sequence shown here is derived from an EMBL/GenBank/DDBJ whole genome shotgun (WGS) entry which is preliminary data.</text>
</comment>
<accession>A0A2S7SPK5</accession>
<evidence type="ECO:0000256" key="3">
    <source>
        <dbReference type="ARBA" id="ARBA00022452"/>
    </source>
</evidence>
<dbReference type="GO" id="GO:0015344">
    <property type="term" value="F:siderophore uptake transmembrane transporter activity"/>
    <property type="evidence" value="ECO:0007669"/>
    <property type="project" value="TreeGrafter"/>
</dbReference>
<dbReference type="SUPFAM" id="SSF49464">
    <property type="entry name" value="Carboxypeptidase regulatory domain-like"/>
    <property type="match status" value="1"/>
</dbReference>
<dbReference type="Pfam" id="PF13620">
    <property type="entry name" value="CarboxypepD_reg"/>
    <property type="match status" value="1"/>
</dbReference>
<reference evidence="10 11" key="1">
    <citation type="submission" date="2018-01" db="EMBL/GenBank/DDBJ databases">
        <title>A novel member of the phylum Bacteroidetes isolated from glacier ice.</title>
        <authorList>
            <person name="Liu Q."/>
            <person name="Xin Y.-H."/>
        </authorList>
    </citation>
    <scope>NUCLEOTIDE SEQUENCE [LARGE SCALE GENOMIC DNA]</scope>
    <source>
        <strain evidence="10 11">RB1R16</strain>
    </source>
</reference>
<keyword evidence="6" id="KW-0472">Membrane</keyword>
<gene>
    <name evidence="10" type="ORF">CJD36_022065</name>
</gene>
<dbReference type="Gene3D" id="2.40.170.20">
    <property type="entry name" value="TonB-dependent receptor, beta-barrel domain"/>
    <property type="match status" value="1"/>
</dbReference>
<organism evidence="10 11">
    <name type="scientific">Flavipsychrobacter stenotrophus</name>
    <dbReference type="NCBI Taxonomy" id="2077091"/>
    <lineage>
        <taxon>Bacteria</taxon>
        <taxon>Pseudomonadati</taxon>
        <taxon>Bacteroidota</taxon>
        <taxon>Chitinophagia</taxon>
        <taxon>Chitinophagales</taxon>
        <taxon>Chitinophagaceae</taxon>
        <taxon>Flavipsychrobacter</taxon>
    </lineage>
</organism>
<dbReference type="InterPro" id="IPR008969">
    <property type="entry name" value="CarboxyPept-like_regulatory"/>
</dbReference>
<evidence type="ECO:0000256" key="6">
    <source>
        <dbReference type="ARBA" id="ARBA00023136"/>
    </source>
</evidence>
<evidence type="ECO:0000259" key="9">
    <source>
        <dbReference type="Pfam" id="PF07715"/>
    </source>
</evidence>
<keyword evidence="5 8" id="KW-0732">Signal</keyword>
<dbReference type="PANTHER" id="PTHR30069:SF29">
    <property type="entry name" value="HEMOGLOBIN AND HEMOGLOBIN-HAPTOGLOBIN-BINDING PROTEIN 1-RELATED"/>
    <property type="match status" value="1"/>
</dbReference>
<dbReference type="AlphaFoldDB" id="A0A2S7SPK5"/>
<evidence type="ECO:0000256" key="7">
    <source>
        <dbReference type="ARBA" id="ARBA00023237"/>
    </source>
</evidence>
<keyword evidence="11" id="KW-1185">Reference proteome</keyword>
<dbReference type="Gene3D" id="2.60.40.1120">
    <property type="entry name" value="Carboxypeptidase-like, regulatory domain"/>
    <property type="match status" value="1"/>
</dbReference>
<evidence type="ECO:0000256" key="1">
    <source>
        <dbReference type="ARBA" id="ARBA00004571"/>
    </source>
</evidence>